<feature type="transmembrane region" description="Helical" evidence="1">
    <location>
        <begin position="116"/>
        <end position="138"/>
    </location>
</feature>
<feature type="transmembrane region" description="Helical" evidence="1">
    <location>
        <begin position="55"/>
        <end position="73"/>
    </location>
</feature>
<evidence type="ECO:0000256" key="1">
    <source>
        <dbReference type="SAM" id="Phobius"/>
    </source>
</evidence>
<dbReference type="InterPro" id="IPR016923">
    <property type="entry name" value="UCP029509"/>
</dbReference>
<feature type="transmembrane region" description="Helical" evidence="1">
    <location>
        <begin position="24"/>
        <end position="43"/>
    </location>
</feature>
<protein>
    <submittedName>
        <fullName evidence="3">DUF2231 domain-containing protein</fullName>
    </submittedName>
</protein>
<comment type="caution">
    <text evidence="3">The sequence shown here is derived from an EMBL/GenBank/DDBJ whole genome shotgun (WGS) entry which is preliminary data.</text>
</comment>
<dbReference type="AlphaFoldDB" id="A0A6G1WN37"/>
<keyword evidence="1" id="KW-0472">Membrane</keyword>
<feature type="transmembrane region" description="Helical" evidence="1">
    <location>
        <begin position="93"/>
        <end position="110"/>
    </location>
</feature>
<keyword evidence="1" id="KW-1133">Transmembrane helix</keyword>
<keyword evidence="1" id="KW-0812">Transmembrane</keyword>
<gene>
    <name evidence="3" type="ORF">GHJ91_18425</name>
</gene>
<dbReference type="GeneID" id="61614935"/>
<feature type="domain" description="DUF2231" evidence="2">
    <location>
        <begin position="17"/>
        <end position="152"/>
    </location>
</feature>
<dbReference type="InterPro" id="IPR019251">
    <property type="entry name" value="DUF2231_TM"/>
</dbReference>
<dbReference type="RefSeq" id="WP_018009936.1">
    <property type="nucleotide sequence ID" value="NZ_CP104148.1"/>
</dbReference>
<dbReference type="Pfam" id="PF09990">
    <property type="entry name" value="DUF2231"/>
    <property type="match status" value="1"/>
</dbReference>
<name>A0A6G1WN37_9HYPH</name>
<dbReference type="EMBL" id="WISB01000119">
    <property type="protein sequence ID" value="MQW71057.1"/>
    <property type="molecule type" value="Genomic_DNA"/>
</dbReference>
<organism evidence="3">
    <name type="scientific">Sinorhizobium medicae</name>
    <dbReference type="NCBI Taxonomy" id="110321"/>
    <lineage>
        <taxon>Bacteria</taxon>
        <taxon>Pseudomonadati</taxon>
        <taxon>Pseudomonadota</taxon>
        <taxon>Alphaproteobacteria</taxon>
        <taxon>Hyphomicrobiales</taxon>
        <taxon>Rhizobiaceae</taxon>
        <taxon>Sinorhizobium/Ensifer group</taxon>
        <taxon>Sinorhizobium</taxon>
    </lineage>
</organism>
<sequence>MADRELPGLAASAKVGGHPIHPMLVPFPIALLVATFVSDLVYLTNGNVFWADVSMWSLGAAIVTAALAALAGLTDFMGNARIRAINDSWKHMIGNIVVVLLSIASFWLRYDGGPVQAVWPGGFLLSLLTVLLLLYTGWKGGELVYHHRIGMHPEAEDGTTPPPTVKHMTRHI</sequence>
<reference evidence="3" key="1">
    <citation type="journal article" date="2013" name="Genome Biol.">
        <title>Comparative genomics of the core and accessory genomes of 48 Sinorhizobium strains comprising five genospecies.</title>
        <authorList>
            <person name="Sugawara M."/>
            <person name="Epstein B."/>
            <person name="Badgley B.D."/>
            <person name="Unno T."/>
            <person name="Xu L."/>
            <person name="Reese J."/>
            <person name="Gyaneshwar P."/>
            <person name="Denny R."/>
            <person name="Mudge J."/>
            <person name="Bharti A.K."/>
            <person name="Farmer A.D."/>
            <person name="May G.D."/>
            <person name="Woodward J.E."/>
            <person name="Medigue C."/>
            <person name="Vallenet D."/>
            <person name="Lajus A."/>
            <person name="Rouy Z."/>
            <person name="Martinez-Vaz B."/>
            <person name="Tiffin P."/>
            <person name="Young N.D."/>
            <person name="Sadowsky M.J."/>
        </authorList>
    </citation>
    <scope>NUCLEOTIDE SEQUENCE</scope>
    <source>
        <strain evidence="3">M1</strain>
    </source>
</reference>
<dbReference type="PIRSF" id="PIRSF029509">
    <property type="entry name" value="UCP029509"/>
    <property type="match status" value="1"/>
</dbReference>
<evidence type="ECO:0000313" key="3">
    <source>
        <dbReference type="EMBL" id="MQW71057.1"/>
    </source>
</evidence>
<proteinExistence type="predicted"/>
<accession>A0A6G1WN37</accession>
<evidence type="ECO:0000259" key="2">
    <source>
        <dbReference type="Pfam" id="PF09990"/>
    </source>
</evidence>